<evidence type="ECO:0000256" key="2">
    <source>
        <dbReference type="ARBA" id="ARBA00023002"/>
    </source>
</evidence>
<evidence type="ECO:0000256" key="1">
    <source>
        <dbReference type="ARBA" id="ARBA00009986"/>
    </source>
</evidence>
<reference evidence="5" key="1">
    <citation type="submission" date="2016-11" db="UniProtKB">
        <authorList>
            <consortium name="WormBaseParasite"/>
        </authorList>
    </citation>
    <scope>IDENTIFICATION</scope>
</reference>
<keyword evidence="4" id="KW-1185">Reference proteome</keyword>
<organism evidence="4 5">
    <name type="scientific">Steinernema glaseri</name>
    <dbReference type="NCBI Taxonomy" id="37863"/>
    <lineage>
        <taxon>Eukaryota</taxon>
        <taxon>Metazoa</taxon>
        <taxon>Ecdysozoa</taxon>
        <taxon>Nematoda</taxon>
        <taxon>Chromadorea</taxon>
        <taxon>Rhabditida</taxon>
        <taxon>Tylenchina</taxon>
        <taxon>Panagrolaimomorpha</taxon>
        <taxon>Strongyloidoidea</taxon>
        <taxon>Steinernematidae</taxon>
        <taxon>Steinernema</taxon>
    </lineage>
</organism>
<dbReference type="InterPro" id="IPR015590">
    <property type="entry name" value="Aldehyde_DH_dom"/>
</dbReference>
<dbReference type="GO" id="GO:0006081">
    <property type="term" value="P:aldehyde metabolic process"/>
    <property type="evidence" value="ECO:0007669"/>
    <property type="project" value="InterPro"/>
</dbReference>
<dbReference type="Gene3D" id="3.40.605.10">
    <property type="entry name" value="Aldehyde Dehydrogenase, Chain A, domain 1"/>
    <property type="match status" value="1"/>
</dbReference>
<dbReference type="Proteomes" id="UP000095287">
    <property type="component" value="Unplaced"/>
</dbReference>
<evidence type="ECO:0000259" key="3">
    <source>
        <dbReference type="Pfam" id="PF00171"/>
    </source>
</evidence>
<protein>
    <submittedName>
        <fullName evidence="5">Aldedh domain-containing protein</fullName>
    </submittedName>
</protein>
<dbReference type="PANTHER" id="PTHR43570:SF16">
    <property type="entry name" value="ALDEHYDE DEHYDROGENASE TYPE III, ISOFORM Q"/>
    <property type="match status" value="1"/>
</dbReference>
<dbReference type="InterPro" id="IPR016162">
    <property type="entry name" value="Ald_DH_N"/>
</dbReference>
<evidence type="ECO:0000313" key="5">
    <source>
        <dbReference type="WBParaSite" id="L893_g3655.t1"/>
    </source>
</evidence>
<dbReference type="GO" id="GO:0004029">
    <property type="term" value="F:aldehyde dehydrogenase (NAD+) activity"/>
    <property type="evidence" value="ECO:0007669"/>
    <property type="project" value="TreeGrafter"/>
</dbReference>
<dbReference type="GO" id="GO:0005737">
    <property type="term" value="C:cytoplasm"/>
    <property type="evidence" value="ECO:0007669"/>
    <property type="project" value="TreeGrafter"/>
</dbReference>
<name>A0A1I8AA73_9BILA</name>
<dbReference type="PANTHER" id="PTHR43570">
    <property type="entry name" value="ALDEHYDE DEHYDROGENASE"/>
    <property type="match status" value="1"/>
</dbReference>
<feature type="domain" description="Aldehyde dehydrogenase" evidence="3">
    <location>
        <begin position="41"/>
        <end position="169"/>
    </location>
</feature>
<keyword evidence="2" id="KW-0560">Oxidoreductase</keyword>
<dbReference type="SUPFAM" id="SSF53720">
    <property type="entry name" value="ALDH-like"/>
    <property type="match status" value="1"/>
</dbReference>
<dbReference type="Pfam" id="PF00171">
    <property type="entry name" value="Aldedh"/>
    <property type="match status" value="1"/>
</dbReference>
<proteinExistence type="inferred from homology"/>
<dbReference type="AlphaFoldDB" id="A0A1I8AA73"/>
<dbReference type="InterPro" id="IPR016161">
    <property type="entry name" value="Ald_DH/histidinol_DH"/>
</dbReference>
<comment type="similarity">
    <text evidence="1">Belongs to the aldehyde dehydrogenase family.</text>
</comment>
<evidence type="ECO:0000313" key="4">
    <source>
        <dbReference type="Proteomes" id="UP000095287"/>
    </source>
</evidence>
<sequence length="174" mass="20028">MTVLRKSRPQIPFRISPRFRDPDAMPITVFYLSLLLKRAMAFHDVISAQRDYFNTGETKKIETRKELLRTLKKAIQENEELLCDGVYNDLKRKQKVTYNLEVSSALAEIDYMIDNIAEWAAPHYVEKTFLTALDTPMIVKDPKGVVLIVSPWNYPVSMVLLPMINILAADLLLV</sequence>
<dbReference type="WBParaSite" id="L893_g3655.t1">
    <property type="protein sequence ID" value="L893_g3655.t1"/>
    <property type="gene ID" value="L893_g3655"/>
</dbReference>
<dbReference type="InterPro" id="IPR012394">
    <property type="entry name" value="Aldehyde_DH_NAD(P)"/>
</dbReference>
<accession>A0A1I8AA73</accession>